<dbReference type="AlphaFoldDB" id="A0A1Q2D1R6"/>
<dbReference type="OrthoDB" id="6629724at2"/>
<evidence type="ECO:0000259" key="1">
    <source>
        <dbReference type="Pfam" id="PF01261"/>
    </source>
</evidence>
<gene>
    <name evidence="2" type="ORF">BW733_17210</name>
</gene>
<evidence type="ECO:0000313" key="2">
    <source>
        <dbReference type="EMBL" id="AQP52302.1"/>
    </source>
</evidence>
<dbReference type="InterPro" id="IPR036237">
    <property type="entry name" value="Xyl_isomerase-like_sf"/>
</dbReference>
<dbReference type="KEGG" id="tfa:BW733_17210"/>
<evidence type="ECO:0000313" key="3">
    <source>
        <dbReference type="Proteomes" id="UP000188235"/>
    </source>
</evidence>
<dbReference type="Proteomes" id="UP000188235">
    <property type="component" value="Chromosome"/>
</dbReference>
<dbReference type="Pfam" id="PF01261">
    <property type="entry name" value="AP_endonuc_2"/>
    <property type="match status" value="1"/>
</dbReference>
<dbReference type="SUPFAM" id="SSF51658">
    <property type="entry name" value="Xylose isomerase-like"/>
    <property type="match status" value="1"/>
</dbReference>
<dbReference type="STRING" id="399497.BW733_17210"/>
<dbReference type="InterPro" id="IPR013022">
    <property type="entry name" value="Xyl_isomerase-like_TIM-brl"/>
</dbReference>
<reference evidence="2 3" key="1">
    <citation type="journal article" date="2008" name="Int. J. Syst. Evol. Microbiol.">
        <title>Tessaracoccus flavescens sp. nov., isolated from marine sediment.</title>
        <authorList>
            <person name="Lee D.W."/>
            <person name="Lee S.D."/>
        </authorList>
    </citation>
    <scope>NUCLEOTIDE SEQUENCE [LARGE SCALE GENOMIC DNA]</scope>
    <source>
        <strain evidence="2 3">SST-39T</strain>
    </source>
</reference>
<accession>A0A1Q2D1R6</accession>
<dbReference type="EMBL" id="CP019607">
    <property type="protein sequence ID" value="AQP52302.1"/>
    <property type="molecule type" value="Genomic_DNA"/>
</dbReference>
<name>A0A1Q2D1R6_9ACTN</name>
<dbReference type="RefSeq" id="WP_077352425.1">
    <property type="nucleotide sequence ID" value="NZ_CP019607.1"/>
</dbReference>
<keyword evidence="3" id="KW-1185">Reference proteome</keyword>
<feature type="domain" description="Xylose isomerase-like TIM barrel" evidence="1">
    <location>
        <begin position="24"/>
        <end position="244"/>
    </location>
</feature>
<sequence>MKNPLCLNSNTYHGYSLEEAVAGARAAGIGNIEIAAVRGYTEHARHEMSDAEIDELTSLLAEHGVVAIGMCGHTNILTDEGRADFVRNLDLAARLGVRYVVTSTGETHDDATVIEDDAELVGILRELAEAAHDRGLTLTIETHGNNYGSGALVAQLLDKVDHPAIAMTYDTANVIFYGGVGPYEDLRENAGHVASLHLKDKAGEQTEWNFPAVGTGDIDFDATFAALADTGCEAPLSIEIEFTPAGPESVEAVHSALALSAENARQLLARH</sequence>
<dbReference type="PANTHER" id="PTHR12110">
    <property type="entry name" value="HYDROXYPYRUVATE ISOMERASE"/>
    <property type="match status" value="1"/>
</dbReference>
<dbReference type="InterPro" id="IPR050312">
    <property type="entry name" value="IolE/XylAMocC-like"/>
</dbReference>
<dbReference type="Gene3D" id="3.20.20.150">
    <property type="entry name" value="Divalent-metal-dependent TIM barrel enzymes"/>
    <property type="match status" value="1"/>
</dbReference>
<dbReference type="PANTHER" id="PTHR12110:SF41">
    <property type="entry name" value="INOSOSE DEHYDRATASE"/>
    <property type="match status" value="1"/>
</dbReference>
<protein>
    <recommendedName>
        <fullName evidence="1">Xylose isomerase-like TIM barrel domain-containing protein</fullName>
    </recommendedName>
</protein>
<proteinExistence type="predicted"/>
<organism evidence="2 3">
    <name type="scientific">Tessaracoccus flavescens</name>
    <dbReference type="NCBI Taxonomy" id="399497"/>
    <lineage>
        <taxon>Bacteria</taxon>
        <taxon>Bacillati</taxon>
        <taxon>Actinomycetota</taxon>
        <taxon>Actinomycetes</taxon>
        <taxon>Propionibacteriales</taxon>
        <taxon>Propionibacteriaceae</taxon>
        <taxon>Tessaracoccus</taxon>
    </lineage>
</organism>